<reference evidence="1 2" key="1">
    <citation type="submission" date="2018-12" db="EMBL/GenBank/DDBJ databases">
        <title>Still something new to discover - new insights into E. coli phage diversity and taxonomy.</title>
        <authorList>
            <person name="Korf I.H.E."/>
            <person name="Adriaennsens E."/>
            <person name="Dreiseikelmann B."/>
            <person name="Kropinski A."/>
            <person name="Nimtz M."/>
            <person name="Meier-Kolthoff J.P."/>
            <person name="Rohde M."/>
            <person name="van Raaij M."/>
            <person name="Wittmann J."/>
        </authorList>
    </citation>
    <scope>NUCLEOTIDE SEQUENCE [LARGE SCALE GENOMIC DNA]</scope>
</reference>
<keyword evidence="2" id="KW-1185">Reference proteome</keyword>
<name>A0A482GE41_BPGOS</name>
<protein>
    <submittedName>
        <fullName evidence="1">Uncharacterized protein</fullName>
    </submittedName>
</protein>
<organism evidence="1 2">
    <name type="scientific">Escherichia phage vB_EcoM_Goslar</name>
    <dbReference type="NCBI Taxonomy" id="2502409"/>
    <lineage>
        <taxon>Viruses</taxon>
        <taxon>Duplodnaviria</taxon>
        <taxon>Heunggongvirae</taxon>
        <taxon>Uroviricota</taxon>
        <taxon>Caudoviricetes</taxon>
        <taxon>Chimalliviridae</taxon>
        <taxon>Goslarvirus</taxon>
        <taxon>Goslarvirus goslar</taxon>
    </lineage>
</organism>
<dbReference type="Proteomes" id="UP000294673">
    <property type="component" value="Segment"/>
</dbReference>
<proteinExistence type="predicted"/>
<organismHost>
    <name type="scientific">Escherichia coli</name>
    <dbReference type="NCBI Taxonomy" id="562"/>
</organismHost>
<evidence type="ECO:0000313" key="2">
    <source>
        <dbReference type="Proteomes" id="UP000294673"/>
    </source>
</evidence>
<sequence>MSIPVITPDHNEFGLATDYGVVEMRHGMLMAFPDEDIQTSDGSSVVTTEDQELVSFDVNEFVASGEENVRLHEQLTTRGISRADVPELRMRLGDAFPKQLPDAFFTEIPSRNGVELVQEGFVAKVSKLFVDGAKKVWELIKRIWTFVFEFFKKTLQKIWNHYGGTNKFIATTDDIIQEVIDALGADYPRFKEMLDKEMTVNDVYNELAGYGSAINLKEIADKNLKEKAKATAEWLMRMVPFVIEKQKVFADLVAQMSHNGGTFLDLGTTLENINRFRDELQKHWDTPECVGALHTIVPLISDRVPIVSAADIVEEWVRKHQTVLHDENTIRDSKEAWIRELHDKMHELAEPFTAFNDVKFEKTLREAEQVFKATKEMNPTANIQSGDIELYETYMKLTYQTLFAYSRLISAMSRWLMDIQLAHIQVEQLVARYRAFELKNHFIVLERNDEWKAIYNALKARAVKPLNDYKEKFKEKMDKQKEDAKTLDPAKKEALAKMVVDFFKFESFEDDVSGCAYLTETDRQARKDLVEIDEAIYRTSHRGEISKPDEQIYLELRERYMPDQALEPTMESFGIMKMAVIGVIITTAYTAIRRLVLWIIELLKKRADSVAATEKAANDAIKQAKRNANVYVPDEHVRKEVDKTEDTDAMRNVVGAPSKSVSDVPLTTEQKLSAVSAIVDGIRKEMVTLPVFDRLQQACTSLTLGYFQEGKLDTILREMRRLRPDRIVYLNDQCKELEGALEDQKRAKEGEIAPRLANLAGTMKQGMEAYRMLYDSSLTFRFNELTTSAHLPPKDFAEFGEKVLQSGTPVYPDTNVLQQLATALDGNSYLLFTRSGDEFSKLADNKFKEIETQFRRLNDVARQVKAIPQENATELRSTVDYINAQIREIAAWYSFEEALRSRVDALVTAYRDYVFAEAKIINEKLQKAGFGKLA</sequence>
<evidence type="ECO:0000313" key="1">
    <source>
        <dbReference type="EMBL" id="QBO63858.1"/>
    </source>
</evidence>
<dbReference type="EMBL" id="MK327938">
    <property type="protein sequence ID" value="QBO63858.1"/>
    <property type="molecule type" value="Genomic_DNA"/>
</dbReference>
<accession>A0A482GE41</accession>
<gene>
    <name evidence="1" type="ORF">Goslar_00065</name>
</gene>